<dbReference type="InterPro" id="IPR030678">
    <property type="entry name" value="Peptide/Ni-bd"/>
</dbReference>
<proteinExistence type="inferred from homology"/>
<dbReference type="InterPro" id="IPR006311">
    <property type="entry name" value="TAT_signal"/>
</dbReference>
<evidence type="ECO:0000313" key="5">
    <source>
        <dbReference type="EMBL" id="PAQ01193.1"/>
    </source>
</evidence>
<evidence type="ECO:0000256" key="1">
    <source>
        <dbReference type="ARBA" id="ARBA00004418"/>
    </source>
</evidence>
<dbReference type="Gene3D" id="3.10.105.10">
    <property type="entry name" value="Dipeptide-binding Protein, Domain 3"/>
    <property type="match status" value="1"/>
</dbReference>
<dbReference type="GO" id="GO:0043190">
    <property type="term" value="C:ATP-binding cassette (ABC) transporter complex"/>
    <property type="evidence" value="ECO:0007669"/>
    <property type="project" value="InterPro"/>
</dbReference>
<dbReference type="SUPFAM" id="SSF53850">
    <property type="entry name" value="Periplasmic binding protein-like II"/>
    <property type="match status" value="1"/>
</dbReference>
<evidence type="ECO:0000313" key="6">
    <source>
        <dbReference type="Proteomes" id="UP000216215"/>
    </source>
</evidence>
<dbReference type="PANTHER" id="PTHR30290:SF38">
    <property type="entry name" value="D,D-DIPEPTIDE-BINDING PERIPLASMIC PROTEIN DDPA-RELATED"/>
    <property type="match status" value="1"/>
</dbReference>
<comment type="caution">
    <text evidence="5">The sequence shown here is derived from an EMBL/GenBank/DDBJ whole genome shotgun (WGS) entry which is preliminary data.</text>
</comment>
<protein>
    <submittedName>
        <fullName evidence="5">ABC transporter substrate-binding protein</fullName>
    </submittedName>
</protein>
<dbReference type="Pfam" id="PF00496">
    <property type="entry name" value="SBP_bac_5"/>
    <property type="match status" value="1"/>
</dbReference>
<comment type="similarity">
    <text evidence="2">Belongs to the bacterial solute-binding protein 5 family.</text>
</comment>
<evidence type="ECO:0000256" key="3">
    <source>
        <dbReference type="ARBA" id="ARBA00022729"/>
    </source>
</evidence>
<name>A0AB36R8W9_9HYPH</name>
<evidence type="ECO:0000259" key="4">
    <source>
        <dbReference type="Pfam" id="PF00496"/>
    </source>
</evidence>
<dbReference type="GO" id="GO:1904680">
    <property type="term" value="F:peptide transmembrane transporter activity"/>
    <property type="evidence" value="ECO:0007669"/>
    <property type="project" value="TreeGrafter"/>
</dbReference>
<accession>A0AB36R8W9</accession>
<dbReference type="GO" id="GO:0030288">
    <property type="term" value="C:outer membrane-bounded periplasmic space"/>
    <property type="evidence" value="ECO:0007669"/>
    <property type="project" value="UniProtKB-ARBA"/>
</dbReference>
<dbReference type="PANTHER" id="PTHR30290">
    <property type="entry name" value="PERIPLASMIC BINDING COMPONENT OF ABC TRANSPORTER"/>
    <property type="match status" value="1"/>
</dbReference>
<dbReference type="RefSeq" id="WP_095485150.1">
    <property type="nucleotide sequence ID" value="NZ_CP088151.1"/>
</dbReference>
<gene>
    <name evidence="5" type="ORF">CIT25_13945</name>
</gene>
<keyword evidence="3" id="KW-0732">Signal</keyword>
<dbReference type="Gene3D" id="3.40.190.10">
    <property type="entry name" value="Periplasmic binding protein-like II"/>
    <property type="match status" value="1"/>
</dbReference>
<dbReference type="AlphaFoldDB" id="A0AB36R8W9"/>
<dbReference type="InterPro" id="IPR000914">
    <property type="entry name" value="SBP_5_dom"/>
</dbReference>
<sequence length="556" mass="61342">MATDKTTLFPEISRRKALGLMAATGASLAVPALIGRGSALAAAPDKPTGQFIVGFSQEPTVFNPHLLHIEVDEGVHFAIFDPLFNVDPDGKFTPALAAEVPTVENGGISADGLNWKIKLRDGVKWHDGQPFTAEDVKFTLDLMVEPDFRSWRRAGHDLVRDIKVVSPTEITWRMEKTYAPYPSILASTFIVPKHALGEAADKNTAPFNNAPIGTGAFKWGKRVAGDHIELLANADYFGEGPYLERVIIKYIPDLNVLYTQFKSGDIDITGLQWITPDHYEEAKGLADREVQLVAGSTVESFTLNMGKPQFKDPAVRSALYHAIDKQAIIDALYYGLPTPTETYMPQQSFYYNPDLPKHEFSLEKAKAVLDGAGWLAGGDGVRAKDGVKLAFTCSTTAGNHIREQAQQFIQQSFKDIGVEMTISNLPPAVMWGDYWMTSQFDSVIVGIDFLTGPDPDTSDYFASTSSVATGGAGQNTWQYHSPEVDKLLQEGGNSLVPDERKASYLKLQEVVRNDLPLLPLFQYTTVRGRKKGLTGFTPNVNNRIDTWNIGTWYWEA</sequence>
<dbReference type="Proteomes" id="UP000216215">
    <property type="component" value="Unassembled WGS sequence"/>
</dbReference>
<dbReference type="PROSITE" id="PS51318">
    <property type="entry name" value="TAT"/>
    <property type="match status" value="1"/>
</dbReference>
<dbReference type="InterPro" id="IPR039424">
    <property type="entry name" value="SBP_5"/>
</dbReference>
<comment type="subcellular location">
    <subcellularLocation>
        <location evidence="1">Periplasm</location>
    </subcellularLocation>
</comment>
<evidence type="ECO:0000256" key="2">
    <source>
        <dbReference type="ARBA" id="ARBA00005695"/>
    </source>
</evidence>
<reference evidence="6" key="1">
    <citation type="submission" date="2017-08" db="EMBL/GenBank/DDBJ databases">
        <title>Mesorhizobium wenxinae sp. nov., a novel rhizobial species isolated from root nodules of chickpea (Cicer arietinum L.).</title>
        <authorList>
            <person name="Zhang J."/>
        </authorList>
    </citation>
    <scope>NUCLEOTIDE SEQUENCE [LARGE SCALE GENOMIC DNA]</scope>
    <source>
        <strain evidence="6">USDA 3392</strain>
    </source>
</reference>
<feature type="domain" description="Solute-binding protein family 5" evidence="4">
    <location>
        <begin position="92"/>
        <end position="465"/>
    </location>
</feature>
<dbReference type="EMBL" id="NPKI01000017">
    <property type="protein sequence ID" value="PAQ01193.1"/>
    <property type="molecule type" value="Genomic_DNA"/>
</dbReference>
<keyword evidence="6" id="KW-1185">Reference proteome</keyword>
<dbReference type="GO" id="GO:0015833">
    <property type="term" value="P:peptide transport"/>
    <property type="evidence" value="ECO:0007669"/>
    <property type="project" value="TreeGrafter"/>
</dbReference>
<dbReference type="PIRSF" id="PIRSF002741">
    <property type="entry name" value="MppA"/>
    <property type="match status" value="1"/>
</dbReference>
<dbReference type="Gene3D" id="3.90.76.10">
    <property type="entry name" value="Dipeptide-binding Protein, Domain 1"/>
    <property type="match status" value="1"/>
</dbReference>
<organism evidence="5 6">
    <name type="scientific">Mesorhizobium mediterraneum</name>
    <dbReference type="NCBI Taxonomy" id="43617"/>
    <lineage>
        <taxon>Bacteria</taxon>
        <taxon>Pseudomonadati</taxon>
        <taxon>Pseudomonadota</taxon>
        <taxon>Alphaproteobacteria</taxon>
        <taxon>Hyphomicrobiales</taxon>
        <taxon>Phyllobacteriaceae</taxon>
        <taxon>Mesorhizobium</taxon>
    </lineage>
</organism>
<dbReference type="CDD" id="cd08513">
    <property type="entry name" value="PBP2_thermophilic_Hb8_like"/>
    <property type="match status" value="1"/>
</dbReference>